<dbReference type="InterPro" id="IPR010614">
    <property type="entry name" value="RAD3-like_helicase_DEAD"/>
</dbReference>
<sequence length="112" mass="12504">MEKTLTELRRLHDYQLLHLGPAAQILALGLSSRKNFCVNSRVLAAENRDSVDAGCWKLTASWVRKLAVENPSMSSCEFFEQYERAGSVSAKDPTFFILVLNVNHSTTLQSSS</sequence>
<dbReference type="AlphaFoldDB" id="A0A0S3R4T6"/>
<evidence type="ECO:0000313" key="3">
    <source>
        <dbReference type="Proteomes" id="UP000291084"/>
    </source>
</evidence>
<dbReference type="Proteomes" id="UP000291084">
    <property type="component" value="Chromosome 1"/>
</dbReference>
<dbReference type="EMBL" id="AP015034">
    <property type="protein sequence ID" value="BAT75511.1"/>
    <property type="molecule type" value="Genomic_DNA"/>
</dbReference>
<protein>
    <recommendedName>
        <fullName evidence="1">RAD3-like helicase DEAD domain-containing protein</fullName>
    </recommendedName>
</protein>
<accession>A0A0S3R4T6</accession>
<keyword evidence="3" id="KW-1185">Reference proteome</keyword>
<evidence type="ECO:0000259" key="1">
    <source>
        <dbReference type="Pfam" id="PF06733"/>
    </source>
</evidence>
<name>A0A0S3R4T6_PHAAN</name>
<evidence type="ECO:0000313" key="2">
    <source>
        <dbReference type="EMBL" id="BAT75511.1"/>
    </source>
</evidence>
<dbReference type="GO" id="GO:0003678">
    <property type="term" value="F:DNA helicase activity"/>
    <property type="evidence" value="ECO:0007669"/>
    <property type="project" value="InterPro"/>
</dbReference>
<organism evidence="2 3">
    <name type="scientific">Vigna angularis var. angularis</name>
    <dbReference type="NCBI Taxonomy" id="157739"/>
    <lineage>
        <taxon>Eukaryota</taxon>
        <taxon>Viridiplantae</taxon>
        <taxon>Streptophyta</taxon>
        <taxon>Embryophyta</taxon>
        <taxon>Tracheophyta</taxon>
        <taxon>Spermatophyta</taxon>
        <taxon>Magnoliopsida</taxon>
        <taxon>eudicotyledons</taxon>
        <taxon>Gunneridae</taxon>
        <taxon>Pentapetalae</taxon>
        <taxon>rosids</taxon>
        <taxon>fabids</taxon>
        <taxon>Fabales</taxon>
        <taxon>Fabaceae</taxon>
        <taxon>Papilionoideae</taxon>
        <taxon>50 kb inversion clade</taxon>
        <taxon>NPAAA clade</taxon>
        <taxon>indigoferoid/millettioid clade</taxon>
        <taxon>Phaseoleae</taxon>
        <taxon>Vigna</taxon>
    </lineage>
</organism>
<dbReference type="GO" id="GO:0003677">
    <property type="term" value="F:DNA binding"/>
    <property type="evidence" value="ECO:0007669"/>
    <property type="project" value="InterPro"/>
</dbReference>
<dbReference type="Pfam" id="PF06733">
    <property type="entry name" value="DEAD_2"/>
    <property type="match status" value="1"/>
</dbReference>
<proteinExistence type="predicted"/>
<feature type="domain" description="RAD3-like helicase DEAD" evidence="1">
    <location>
        <begin position="1"/>
        <end position="86"/>
    </location>
</feature>
<reference evidence="2 3" key="1">
    <citation type="journal article" date="2015" name="Sci. Rep.">
        <title>The power of single molecule real-time sequencing technology in the de novo assembly of a eukaryotic genome.</title>
        <authorList>
            <person name="Sakai H."/>
            <person name="Naito K."/>
            <person name="Ogiso-Tanaka E."/>
            <person name="Takahashi Y."/>
            <person name="Iseki K."/>
            <person name="Muto C."/>
            <person name="Satou K."/>
            <person name="Teruya K."/>
            <person name="Shiroma A."/>
            <person name="Shimoji M."/>
            <person name="Hirano T."/>
            <person name="Itoh T."/>
            <person name="Kaga A."/>
            <person name="Tomooka N."/>
        </authorList>
    </citation>
    <scope>NUCLEOTIDE SEQUENCE [LARGE SCALE GENOMIC DNA]</scope>
    <source>
        <strain evidence="3">cv. Shumari</strain>
    </source>
</reference>
<gene>
    <name evidence="2" type="primary">Vigan.01G338400</name>
    <name evidence="2" type="ORF">VIGAN_01338400</name>
</gene>
<dbReference type="GO" id="GO:0005524">
    <property type="term" value="F:ATP binding"/>
    <property type="evidence" value="ECO:0007669"/>
    <property type="project" value="InterPro"/>
</dbReference>